<accession>A0ABW1ZLK7</accession>
<name>A0ABW1ZLK7_9DEIO</name>
<dbReference type="Proteomes" id="UP001596317">
    <property type="component" value="Unassembled WGS sequence"/>
</dbReference>
<comment type="caution">
    <text evidence="2">The sequence shown here is derived from an EMBL/GenBank/DDBJ whole genome shotgun (WGS) entry which is preliminary data.</text>
</comment>
<evidence type="ECO:0000313" key="2">
    <source>
        <dbReference type="EMBL" id="MFC6660397.1"/>
    </source>
</evidence>
<feature type="region of interest" description="Disordered" evidence="1">
    <location>
        <begin position="85"/>
        <end position="148"/>
    </location>
</feature>
<protein>
    <submittedName>
        <fullName evidence="2">Uncharacterized protein</fullName>
    </submittedName>
</protein>
<reference evidence="3" key="1">
    <citation type="journal article" date="2019" name="Int. J. Syst. Evol. Microbiol.">
        <title>The Global Catalogue of Microorganisms (GCM) 10K type strain sequencing project: providing services to taxonomists for standard genome sequencing and annotation.</title>
        <authorList>
            <consortium name="The Broad Institute Genomics Platform"/>
            <consortium name="The Broad Institute Genome Sequencing Center for Infectious Disease"/>
            <person name="Wu L."/>
            <person name="Ma J."/>
        </authorList>
    </citation>
    <scope>NUCLEOTIDE SEQUENCE [LARGE SCALE GENOMIC DNA]</scope>
    <source>
        <strain evidence="3">CCUG 63830</strain>
    </source>
</reference>
<evidence type="ECO:0000256" key="1">
    <source>
        <dbReference type="SAM" id="MobiDB-lite"/>
    </source>
</evidence>
<organism evidence="2 3">
    <name type="scientific">Deinococcus multiflagellatus</name>
    <dbReference type="NCBI Taxonomy" id="1656887"/>
    <lineage>
        <taxon>Bacteria</taxon>
        <taxon>Thermotogati</taxon>
        <taxon>Deinococcota</taxon>
        <taxon>Deinococci</taxon>
        <taxon>Deinococcales</taxon>
        <taxon>Deinococcaceae</taxon>
        <taxon>Deinococcus</taxon>
    </lineage>
</organism>
<dbReference type="RefSeq" id="WP_380055384.1">
    <property type="nucleotide sequence ID" value="NZ_JBHSWB010000001.1"/>
</dbReference>
<dbReference type="EMBL" id="JBHSWB010000001">
    <property type="protein sequence ID" value="MFC6660397.1"/>
    <property type="molecule type" value="Genomic_DNA"/>
</dbReference>
<evidence type="ECO:0000313" key="3">
    <source>
        <dbReference type="Proteomes" id="UP001596317"/>
    </source>
</evidence>
<sequence length="148" mass="16024">MQGDALALRAAPVHDPEQLQEALHRYGGPFLPEVDTEWAAEMRRELEAQAQALAMALGRSLEADQPLAAARAYLQAAALNPCLNRPGKRRRWRTNGAARRTWPSTPAPSKRWPCSRKWACGPPKPTDNRGHRGGNAAEGLCGAGLSPG</sequence>
<gene>
    <name evidence="2" type="ORF">ACFP90_08515</name>
</gene>
<keyword evidence="3" id="KW-1185">Reference proteome</keyword>
<proteinExistence type="predicted"/>